<keyword evidence="5" id="KW-1185">Reference proteome</keyword>
<dbReference type="GO" id="GO:0005938">
    <property type="term" value="C:cell cortex"/>
    <property type="evidence" value="ECO:0007669"/>
    <property type="project" value="TreeGrafter"/>
</dbReference>
<name>A0A7G2CIH6_9TRYP</name>
<evidence type="ECO:0000259" key="3">
    <source>
        <dbReference type="Pfam" id="PF12774"/>
    </source>
</evidence>
<evidence type="ECO:0000259" key="2">
    <source>
        <dbReference type="Pfam" id="PF08393"/>
    </source>
</evidence>
<feature type="compositionally biased region" description="Polar residues" evidence="1">
    <location>
        <begin position="2119"/>
        <end position="2129"/>
    </location>
</feature>
<dbReference type="Pfam" id="PF12774">
    <property type="entry name" value="AAA_6"/>
    <property type="match status" value="1"/>
</dbReference>
<dbReference type="Pfam" id="PF08393">
    <property type="entry name" value="DHC_N2"/>
    <property type="match status" value="1"/>
</dbReference>
<feature type="domain" description="Dynein heavy chain linker" evidence="2">
    <location>
        <begin position="1360"/>
        <end position="1764"/>
    </location>
</feature>
<dbReference type="GO" id="GO:0007052">
    <property type="term" value="P:mitotic spindle organization"/>
    <property type="evidence" value="ECO:0007669"/>
    <property type="project" value="TreeGrafter"/>
</dbReference>
<dbReference type="InterPro" id="IPR042222">
    <property type="entry name" value="Dynein_2_N"/>
</dbReference>
<dbReference type="InterPro" id="IPR026983">
    <property type="entry name" value="DHC"/>
</dbReference>
<dbReference type="GO" id="GO:0031122">
    <property type="term" value="P:cytoplasmic microtubule organization"/>
    <property type="evidence" value="ECO:0007669"/>
    <property type="project" value="TreeGrafter"/>
</dbReference>
<proteinExistence type="predicted"/>
<dbReference type="Gene3D" id="3.40.50.300">
    <property type="entry name" value="P-loop containing nucleotide triphosphate hydrolases"/>
    <property type="match status" value="1"/>
</dbReference>
<protein>
    <submittedName>
        <fullName evidence="4">Dynein heavy chain, N-terminal region 2/Hydrolytic ATP binding site of dynein motor region containing protein, putative</fullName>
    </submittedName>
</protein>
<dbReference type="Proteomes" id="UP000515908">
    <property type="component" value="Chromosome 11"/>
</dbReference>
<evidence type="ECO:0000256" key="1">
    <source>
        <dbReference type="SAM" id="MobiDB-lite"/>
    </source>
</evidence>
<dbReference type="InterPro" id="IPR042228">
    <property type="entry name" value="Dynein_linker_3"/>
</dbReference>
<dbReference type="Gene3D" id="1.20.58.1120">
    <property type="match status" value="1"/>
</dbReference>
<dbReference type="GO" id="GO:0008569">
    <property type="term" value="F:minus-end-directed microtubule motor activity"/>
    <property type="evidence" value="ECO:0007669"/>
    <property type="project" value="TreeGrafter"/>
</dbReference>
<dbReference type="GO" id="GO:0051959">
    <property type="term" value="F:dynein light intermediate chain binding"/>
    <property type="evidence" value="ECO:0007669"/>
    <property type="project" value="InterPro"/>
</dbReference>
<organism evidence="4 5">
    <name type="scientific">Angomonas deanei</name>
    <dbReference type="NCBI Taxonomy" id="59799"/>
    <lineage>
        <taxon>Eukaryota</taxon>
        <taxon>Discoba</taxon>
        <taxon>Euglenozoa</taxon>
        <taxon>Kinetoplastea</taxon>
        <taxon>Metakinetoplastina</taxon>
        <taxon>Trypanosomatida</taxon>
        <taxon>Trypanosomatidae</taxon>
        <taxon>Strigomonadinae</taxon>
        <taxon>Angomonas</taxon>
    </lineage>
</organism>
<dbReference type="GO" id="GO:0007018">
    <property type="term" value="P:microtubule-based movement"/>
    <property type="evidence" value="ECO:0007669"/>
    <property type="project" value="InterPro"/>
</dbReference>
<dbReference type="InterPro" id="IPR035699">
    <property type="entry name" value="AAA_6"/>
</dbReference>
<accession>A0A7G2CIH6</accession>
<feature type="region of interest" description="Disordered" evidence="1">
    <location>
        <begin position="2119"/>
        <end position="2167"/>
    </location>
</feature>
<dbReference type="InterPro" id="IPR013602">
    <property type="entry name" value="Dynein_heavy_linker"/>
</dbReference>
<dbReference type="GO" id="GO:0007097">
    <property type="term" value="P:nuclear migration"/>
    <property type="evidence" value="ECO:0007669"/>
    <property type="project" value="TreeGrafter"/>
</dbReference>
<dbReference type="GO" id="GO:0005881">
    <property type="term" value="C:cytoplasmic microtubule"/>
    <property type="evidence" value="ECO:0007669"/>
    <property type="project" value="TreeGrafter"/>
</dbReference>
<dbReference type="PANTHER" id="PTHR10676:SF314">
    <property type="entry name" value="CYTOPLASMIC DYNEIN 1 HEAVY CHAIN 1"/>
    <property type="match status" value="1"/>
</dbReference>
<dbReference type="VEuPathDB" id="TriTrypDB:ADEAN_000592100"/>
<gene>
    <name evidence="4" type="ORF">ADEAN_000592100</name>
</gene>
<dbReference type="Gene3D" id="1.20.140.100">
    <property type="entry name" value="Dynein heavy chain, N-terminal domain 2"/>
    <property type="match status" value="1"/>
</dbReference>
<dbReference type="SUPFAM" id="SSF52540">
    <property type="entry name" value="P-loop containing nucleoside triphosphate hydrolases"/>
    <property type="match status" value="1"/>
</dbReference>
<dbReference type="InterPro" id="IPR043157">
    <property type="entry name" value="Dynein_AAA1S"/>
</dbReference>
<dbReference type="Gene3D" id="1.10.287.2620">
    <property type="match status" value="1"/>
</dbReference>
<dbReference type="InterPro" id="IPR027417">
    <property type="entry name" value="P-loop_NTPase"/>
</dbReference>
<reference evidence="4 5" key="1">
    <citation type="submission" date="2020-08" db="EMBL/GenBank/DDBJ databases">
        <authorList>
            <person name="Newling K."/>
            <person name="Davey J."/>
            <person name="Forrester S."/>
        </authorList>
    </citation>
    <scope>NUCLEOTIDE SEQUENCE [LARGE SCALE GENOMIC DNA]</scope>
    <source>
        <strain evidence="5">Crithidia deanei Carvalho (ATCC PRA-265)</strain>
    </source>
</reference>
<evidence type="ECO:0000313" key="5">
    <source>
        <dbReference type="Proteomes" id="UP000515908"/>
    </source>
</evidence>
<dbReference type="PANTHER" id="PTHR10676">
    <property type="entry name" value="DYNEIN HEAVY CHAIN FAMILY PROTEIN"/>
    <property type="match status" value="1"/>
</dbReference>
<dbReference type="EMBL" id="LR877155">
    <property type="protein sequence ID" value="CAD2218433.1"/>
    <property type="molecule type" value="Genomic_DNA"/>
</dbReference>
<dbReference type="GO" id="GO:0045505">
    <property type="term" value="F:dynein intermediate chain binding"/>
    <property type="evidence" value="ECO:0007669"/>
    <property type="project" value="InterPro"/>
</dbReference>
<feature type="compositionally biased region" description="Pro residues" evidence="1">
    <location>
        <begin position="2149"/>
        <end position="2167"/>
    </location>
</feature>
<dbReference type="FunFam" id="3.40.50.300:FF:000071">
    <property type="entry name" value="Cytoplasmic dynein heavy chain 1"/>
    <property type="match status" value="1"/>
</dbReference>
<dbReference type="Gene3D" id="1.10.8.710">
    <property type="match status" value="1"/>
</dbReference>
<dbReference type="GO" id="GO:0005524">
    <property type="term" value="F:ATP binding"/>
    <property type="evidence" value="ECO:0007669"/>
    <property type="project" value="InterPro"/>
</dbReference>
<dbReference type="Gene3D" id="3.20.180.20">
    <property type="entry name" value="Dynein heavy chain, N-terminal domain 2"/>
    <property type="match status" value="1"/>
</dbReference>
<dbReference type="OrthoDB" id="14187at2759"/>
<dbReference type="GO" id="GO:0005868">
    <property type="term" value="C:cytoplasmic dynein complex"/>
    <property type="evidence" value="ECO:0007669"/>
    <property type="project" value="TreeGrafter"/>
</dbReference>
<feature type="domain" description="Dynein heavy chain hydrolytic ATP-binding dynein motor region" evidence="3">
    <location>
        <begin position="1917"/>
        <end position="2121"/>
    </location>
</feature>
<sequence length="2167" mass="246414">MSCSHWTICSTAYREEEAARHQRVRDASAVDASLDGSTLQESFSSNQMETRMDDGENTTGFVQRKVTYWQRVHAWIENVLTQLQGREWRLVHRLLEHRVKTTFATEYASYAKQVRDYIRFLQTVPGRKIASVTFKNFDDVAGEVITSVMKPSRYPPRLVAKLLYGVICELVTAWVRLNEDGNILSEEVDAVESSLTEDNMAVVPGTTAKGKEQAQPGLRTLRALRTSKQLLDNLQKRYKENSVNVSTQFSQRTLGLPADHPRVTALQVRCAQIRDMMETHFQLYHQLHIVFPHKIRQANARSRRSSMSVSASQTNLQQHEDNAANFSDRFASFRAVESQSNEFAKEMHTAYKKFLVAIGAVTGVVMDMDDPTEIRAHTLGPCLWRTDVYSEKRFQSAVRKYTAVKDACDEQVAQFVGHLLTDEQQGAPNASAMASGLGLDIDTRIFNTYANFRFLPLEKVRHVAQSYQAGVAERLRAFVKRIQENYFSMTINKREVRYFIAALSCSPEVAEVMREIQLQQLLRECIVRRDYVSDHGWHQLLSLRNIEHYWRVDSHLADFMGFPLEDLVTKELQAGSEAHGCAYALAYLQLIYPEDEAEWSQDPFLPVAQSVVQKESPDAITFAKDRLLLLGVMQVVKDDRAQLRDIRSTLATIQQRINEKVFNWCTYIRQLMSFYEVDESTKALCGSIYRVVESSSSAGANTSADSCPRHMSVAMSPGAASLSPSKSALSPMRSTLSPTRAQIDSCAAQTTLLLEVNFPWELMVIANDVKYLEKFQLFVGVNQGQATGILELAKQNEHRFRMAQCLNELVKVYYATVNHEDEMIAFLATEEYQSVSDCFFTVGHTIRWNDDLALAQYTQDLSDKVLRLVTAVQEVRDRTEAVYGKIRSFQVKPFHPEGILLRVKEIHNIVNALALRCVNAHYWAKQTQSLLDEALLAQMRFLLQGWTLDFLSMRDDSRYLNKSATTDVYRLKPLRVRMRVVYKEVKLESTASAWRHHWLNELSQFFRWMDIVPQLYNDEDIKHDNQSGPIHTLQTIVNSGKQGGNISAWMGLTMSKEKSSKTSPGCLHLLSRIPAFAVAEPLAAIESSISEAVAVEDEWRQSQQFLNLDVNLMQQRFGTDLRRWSSTIQLMHTVTSQLLDYTQPNRLLGGILILAEDAQKELSRKLDQITGFVHSKFKDILEREVDDLYDKITADTNKLDGLDVISSIEDASVFLVDAPRLRQDMIEREEYVQIMVESEALLQKLGYISPEDLTNAALVQTEFKALKELVDRKLKQLSFRRPQLEQSVVDSNADLDKRIQELDNDLKALESGTVKRTPQAAQQIISELNDRARMLHEEATKVAALQEALGIKCFNTAQIERIMEDTERMKEVWDHIGTALETIDNLGATPFFEMVPRRLHEDLQNLEQQADDYPEVVKSFPIYTDLMQRIENALSCRRFMQDLRSDAMSPLERAMRHWVSLRQQLQANWALESLTVQDIWDSDPNENAVIYNDVIELAQGERRIEVQLHQIAAFWDEFVFSLTVYQKKVALIRGWDQLFERLDDDLATFSGMRASPFFSSQQVVAMTNESENRLNQLRQILETLLDVQKRWVYLEGIFTGNTEIRSQLPHDTVQFERTSKELMHILPHPRSNGTLPEIKAQFFLEDDKLLMTLERIANQLTGVQRALTAYLDTQRRRFPRFFFVGDDDLLEILGNSKDPLFLSKHLRKMFTALSSFDVDGTSLVGFSCGAEDVRYFGKGVVYKDRPLYDWLNEAEQSMMKTLCSRTLAAAGELENTGSVKMNWVDQYPAQVMALALQIWWTQMQDKQFSTDSVVLTKTTPKGIALNKATSPVITAMDTLLKELATSVLAADISLTSRHKCEQAITIAVYQRDTSRGLVVNQVSSRQDFEWTRIMRLYGNAGKQLVECCMADASVKHGFEYSGLYERLVQTPLTDKCYLSLMQALNTRLGGSPIGPAGTGKTETVKALGIQTGRHVLVFNCDDTFDYQAVSRIFLGLCQVGAWGCFDEFNRLEERIMSALSQQIQIIQETLRARQKEITLNENTIPLHENVSIFITMNPGYAGRSKLPGNLKQLFRTVTMTIPDRETIAEVMLFAQGYQSAEMLSLKVVPLFRLCEDQLSSETTGRQPLTGTVLGSVPARSPVTVTGSPVPLPTPARYPVPGPRLPPG</sequence>
<evidence type="ECO:0000313" key="4">
    <source>
        <dbReference type="EMBL" id="CAD2218433.1"/>
    </source>
</evidence>